<keyword evidence="2" id="KW-1185">Reference proteome</keyword>
<dbReference type="Proteomes" id="UP000018850">
    <property type="component" value="Unassembled WGS sequence"/>
</dbReference>
<protein>
    <submittedName>
        <fullName evidence="1">Uncharacterized protein</fullName>
    </submittedName>
</protein>
<evidence type="ECO:0000313" key="2">
    <source>
        <dbReference type="Proteomes" id="UP000018850"/>
    </source>
</evidence>
<organism evidence="1 2">
    <name type="scientific">Zhouia amylolytica AD3</name>
    <dbReference type="NCBI Taxonomy" id="1286632"/>
    <lineage>
        <taxon>Bacteria</taxon>
        <taxon>Pseudomonadati</taxon>
        <taxon>Bacteroidota</taxon>
        <taxon>Flavobacteriia</taxon>
        <taxon>Flavobacteriales</taxon>
        <taxon>Flavobacteriaceae</taxon>
        <taxon>Zhouia</taxon>
    </lineage>
</organism>
<reference evidence="1 2" key="2">
    <citation type="journal article" date="2016" name="Genome Announc.">
        <title>Draft Genome Sequence of Zhouia amylolytica AD3, Isolated from Tidal Flat Sediment.</title>
        <authorList>
            <person name="Jia B."/>
            <person name="Jin H.M."/>
            <person name="Lee H.J."/>
            <person name="Jeon C.O."/>
        </authorList>
    </citation>
    <scope>NUCLEOTIDE SEQUENCE [LARGE SCALE GENOMIC DNA]</scope>
    <source>
        <strain evidence="1 2">AD3</strain>
    </source>
</reference>
<name>W2UIM8_9FLAO</name>
<dbReference type="EMBL" id="AYXY01000026">
    <property type="protein sequence ID" value="ETN94030.1"/>
    <property type="molecule type" value="Genomic_DNA"/>
</dbReference>
<accession>W2UIM8</accession>
<gene>
    <name evidence="1" type="ORF">P278_28340</name>
</gene>
<sequence length="37" mass="4302">MRNNAKIPDIFHLYNLVAASFQCLVYTNNPVVFNFIN</sequence>
<proteinExistence type="predicted"/>
<reference evidence="2" key="1">
    <citation type="submission" date="2013-11" db="EMBL/GenBank/DDBJ databases">
        <title>Draft genome sequence from a member of Zhouia, isolated tidal flat.</title>
        <authorList>
            <person name="Jin H."/>
            <person name="Jeon C.O."/>
        </authorList>
    </citation>
    <scope>NUCLEOTIDE SEQUENCE [LARGE SCALE GENOMIC DNA]</scope>
    <source>
        <strain evidence="2">AD3</strain>
    </source>
</reference>
<evidence type="ECO:0000313" key="1">
    <source>
        <dbReference type="EMBL" id="ETN94030.1"/>
    </source>
</evidence>
<comment type="caution">
    <text evidence="1">The sequence shown here is derived from an EMBL/GenBank/DDBJ whole genome shotgun (WGS) entry which is preliminary data.</text>
</comment>
<dbReference type="AlphaFoldDB" id="W2UIM8"/>